<dbReference type="EMBL" id="CAAALY010066120">
    <property type="protein sequence ID" value="VEL24143.1"/>
    <property type="molecule type" value="Genomic_DNA"/>
</dbReference>
<evidence type="ECO:0000313" key="2">
    <source>
        <dbReference type="EMBL" id="VEL24143.1"/>
    </source>
</evidence>
<organism evidence="2 3">
    <name type="scientific">Protopolystoma xenopodis</name>
    <dbReference type="NCBI Taxonomy" id="117903"/>
    <lineage>
        <taxon>Eukaryota</taxon>
        <taxon>Metazoa</taxon>
        <taxon>Spiralia</taxon>
        <taxon>Lophotrochozoa</taxon>
        <taxon>Platyhelminthes</taxon>
        <taxon>Monogenea</taxon>
        <taxon>Polyopisthocotylea</taxon>
        <taxon>Polystomatidea</taxon>
        <taxon>Polystomatidae</taxon>
        <taxon>Protopolystoma</taxon>
    </lineage>
</organism>
<feature type="compositionally biased region" description="Low complexity" evidence="1">
    <location>
        <begin position="46"/>
        <end position="58"/>
    </location>
</feature>
<evidence type="ECO:0000313" key="3">
    <source>
        <dbReference type="Proteomes" id="UP000784294"/>
    </source>
</evidence>
<evidence type="ECO:0000256" key="1">
    <source>
        <dbReference type="SAM" id="MobiDB-lite"/>
    </source>
</evidence>
<dbReference type="AlphaFoldDB" id="A0A3S5AHR4"/>
<sequence length="69" mass="7532">MSAELCKFFSRIFNEMPDHISRLLTPYLMSSALGISPATPATSVKPDTTSQDSSPSSQCLDLLQRNPSL</sequence>
<dbReference type="Proteomes" id="UP000784294">
    <property type="component" value="Unassembled WGS sequence"/>
</dbReference>
<reference evidence="2" key="1">
    <citation type="submission" date="2018-11" db="EMBL/GenBank/DDBJ databases">
        <authorList>
            <consortium name="Pathogen Informatics"/>
        </authorList>
    </citation>
    <scope>NUCLEOTIDE SEQUENCE</scope>
</reference>
<feature type="region of interest" description="Disordered" evidence="1">
    <location>
        <begin position="38"/>
        <end position="69"/>
    </location>
</feature>
<protein>
    <submittedName>
        <fullName evidence="2">Uncharacterized protein</fullName>
    </submittedName>
</protein>
<gene>
    <name evidence="2" type="ORF">PXEA_LOCUS17583</name>
</gene>
<comment type="caution">
    <text evidence="2">The sequence shown here is derived from an EMBL/GenBank/DDBJ whole genome shotgun (WGS) entry which is preliminary data.</text>
</comment>
<name>A0A3S5AHR4_9PLAT</name>
<keyword evidence="3" id="KW-1185">Reference proteome</keyword>
<proteinExistence type="predicted"/>
<accession>A0A3S5AHR4</accession>